<proteinExistence type="predicted"/>
<dbReference type="Gene3D" id="3.80.10.10">
    <property type="entry name" value="Ribonuclease Inhibitor"/>
    <property type="match status" value="1"/>
</dbReference>
<evidence type="ECO:0000313" key="1">
    <source>
        <dbReference type="EMBL" id="ETW06492.1"/>
    </source>
</evidence>
<organism evidence="1">
    <name type="scientific">Aphanomyces invadans</name>
    <dbReference type="NCBI Taxonomy" id="157072"/>
    <lineage>
        <taxon>Eukaryota</taxon>
        <taxon>Sar</taxon>
        <taxon>Stramenopiles</taxon>
        <taxon>Oomycota</taxon>
        <taxon>Saprolegniomycetes</taxon>
        <taxon>Saprolegniales</taxon>
        <taxon>Verrucalvaceae</taxon>
        <taxon>Aphanomyces</taxon>
    </lineage>
</organism>
<gene>
    <name evidence="1" type="ORF">H310_02735</name>
</gene>
<name>A0A024UKW9_9STRA</name>
<reference evidence="1" key="1">
    <citation type="submission" date="2013-12" db="EMBL/GenBank/DDBJ databases">
        <title>The Genome Sequence of Aphanomyces invadans NJM9701.</title>
        <authorList>
            <consortium name="The Broad Institute Genomics Platform"/>
            <person name="Russ C."/>
            <person name="Tyler B."/>
            <person name="van West P."/>
            <person name="Dieguez-Uribeondo J."/>
            <person name="Young S.K."/>
            <person name="Zeng Q."/>
            <person name="Gargeya S."/>
            <person name="Fitzgerald M."/>
            <person name="Abouelleil A."/>
            <person name="Alvarado L."/>
            <person name="Chapman S.B."/>
            <person name="Gainer-Dewar J."/>
            <person name="Goldberg J."/>
            <person name="Griggs A."/>
            <person name="Gujja S."/>
            <person name="Hansen M."/>
            <person name="Howarth C."/>
            <person name="Imamovic A."/>
            <person name="Ireland A."/>
            <person name="Larimer J."/>
            <person name="McCowan C."/>
            <person name="Murphy C."/>
            <person name="Pearson M."/>
            <person name="Poon T.W."/>
            <person name="Priest M."/>
            <person name="Roberts A."/>
            <person name="Saif S."/>
            <person name="Shea T."/>
            <person name="Sykes S."/>
            <person name="Wortman J."/>
            <person name="Nusbaum C."/>
            <person name="Birren B."/>
        </authorList>
    </citation>
    <scope>NUCLEOTIDE SEQUENCE [LARGE SCALE GENOMIC DNA]</scope>
    <source>
        <strain evidence="1">NJM9701</strain>
    </source>
</reference>
<dbReference type="AlphaFoldDB" id="A0A024UKW9"/>
<dbReference type="SUPFAM" id="SSF52047">
    <property type="entry name" value="RNI-like"/>
    <property type="match status" value="1"/>
</dbReference>
<dbReference type="InterPro" id="IPR032675">
    <property type="entry name" value="LRR_dom_sf"/>
</dbReference>
<dbReference type="GeneID" id="20079785"/>
<dbReference type="RefSeq" id="XP_008864567.1">
    <property type="nucleotide sequence ID" value="XM_008866345.1"/>
</dbReference>
<protein>
    <submittedName>
        <fullName evidence="1">Uncharacterized protein</fullName>
    </submittedName>
</protein>
<sequence length="290" mass="33060">MIMRGPEKPNLRLLRRWFRHLAHLPVVALIHTAFTGNEYPERMHRVIEHFCDVLPSMHHLRRVELTVGSPALMKTLVHCISKSSITDVNLRGPSTWHQHGEDQALNRATLREFMSWLKSKNATTFALETYRFECKDAEIESFYTAIEAADALERLIWTNCEMPQALSQLVPDGIWNVLPQLLNLTLVDFSETCLNVADEEALATALVGSNAMSRTRVRVLSLKNNIVLDEVAMALAAAFRLDAILVSVERRLYVTKEVILTNNNGVDDMRHIVDTRIPPNVKIILSWSHY</sequence>
<dbReference type="EMBL" id="KI913955">
    <property type="protein sequence ID" value="ETW06492.1"/>
    <property type="molecule type" value="Genomic_DNA"/>
</dbReference>
<dbReference type="VEuPathDB" id="FungiDB:H310_02735"/>
<accession>A0A024UKW9</accession>